<comment type="caution">
    <text evidence="1">The sequence shown here is derived from an EMBL/GenBank/DDBJ whole genome shotgun (WGS) entry which is preliminary data.</text>
</comment>
<dbReference type="RefSeq" id="WP_301723990.1">
    <property type="nucleotide sequence ID" value="NZ_JAUJWV010000001.1"/>
</dbReference>
<name>A0ABT8N3R3_9BACL</name>
<reference evidence="1 2" key="1">
    <citation type="submission" date="2023-06" db="EMBL/GenBank/DDBJ databases">
        <title>Novel species in genus Planococcus.</title>
        <authorList>
            <person name="Ning S."/>
        </authorList>
    </citation>
    <scope>NUCLEOTIDE SEQUENCE [LARGE SCALE GENOMIC DNA]</scope>
    <source>
        <strain evidence="1 2">N028</strain>
    </source>
</reference>
<accession>A0ABT8N3R3</accession>
<dbReference type="InterPro" id="IPR029033">
    <property type="entry name" value="His_PPase_superfam"/>
</dbReference>
<dbReference type="EMBL" id="JAUJWV010000001">
    <property type="protein sequence ID" value="MDN7242511.1"/>
    <property type="molecule type" value="Genomic_DNA"/>
</dbReference>
<sequence>MEISMIRHGKSQWAQSSAVTFQEFNKWIENYNSHGIDEEFVCPPETLRKAAEASIVITSDLKRSVESAMLINPHANLISSPLFREVELPAGSMKLFGLKLRPSFWAISLRLLWFGGYSKNCESLRKARLRAKKAAQQLIGYTDQHQSVVLIGHGFFNMLIAKELKKAGWKGEKKLGTKHWNCISYSLLE</sequence>
<dbReference type="Gene3D" id="3.40.50.1240">
    <property type="entry name" value="Phosphoglycerate mutase-like"/>
    <property type="match status" value="1"/>
</dbReference>
<dbReference type="InterPro" id="IPR013078">
    <property type="entry name" value="His_Pase_superF_clade-1"/>
</dbReference>
<keyword evidence="2" id="KW-1185">Reference proteome</keyword>
<evidence type="ECO:0000313" key="2">
    <source>
        <dbReference type="Proteomes" id="UP001172055"/>
    </source>
</evidence>
<evidence type="ECO:0000313" key="1">
    <source>
        <dbReference type="EMBL" id="MDN7242511.1"/>
    </source>
</evidence>
<organism evidence="1 2">
    <name type="scientific">Planococcus shixiaomingii</name>
    <dbReference type="NCBI Taxonomy" id="3058393"/>
    <lineage>
        <taxon>Bacteria</taxon>
        <taxon>Bacillati</taxon>
        <taxon>Bacillota</taxon>
        <taxon>Bacilli</taxon>
        <taxon>Bacillales</taxon>
        <taxon>Caryophanaceae</taxon>
        <taxon>Planococcus</taxon>
    </lineage>
</organism>
<dbReference type="SUPFAM" id="SSF53254">
    <property type="entry name" value="Phosphoglycerate mutase-like"/>
    <property type="match status" value="1"/>
</dbReference>
<proteinExistence type="predicted"/>
<dbReference type="Proteomes" id="UP001172055">
    <property type="component" value="Unassembled WGS sequence"/>
</dbReference>
<dbReference type="Pfam" id="PF00300">
    <property type="entry name" value="His_Phos_1"/>
    <property type="match status" value="1"/>
</dbReference>
<gene>
    <name evidence="1" type="ORF">QWY14_11915</name>
</gene>
<protein>
    <submittedName>
        <fullName evidence="1">Histidine phosphatase family protein</fullName>
    </submittedName>
</protein>